<gene>
    <name evidence="1" type="ORF">phiXaf18_20</name>
</gene>
<accession>A0A5P8PQL6</accession>
<reference evidence="1 2" key="1">
    <citation type="submission" date="2019-09" db="EMBL/GenBank/DDBJ databases">
        <title>Complete nucleotide sequence of Xanthomonas phage phiXaf18.</title>
        <authorList>
            <person name="Rios-Sandoval M."/>
            <person name="Quinones-Aguilar E.E."/>
            <person name="Solis-Sanchez G.A."/>
            <person name="Enriquez-Vara J.N."/>
            <person name="Rincon-Enriquez G."/>
        </authorList>
    </citation>
    <scope>NUCLEOTIDE SEQUENCE [LARGE SCALE GENOMIC DNA]</scope>
</reference>
<proteinExistence type="predicted"/>
<organism evidence="1 2">
    <name type="scientific">Xanthomonas virus phiXaf18</name>
    <dbReference type="NCBI Taxonomy" id="2653651"/>
    <lineage>
        <taxon>Viruses</taxon>
        <taxon>Duplodnaviria</taxon>
        <taxon>Heunggongvirae</taxon>
        <taxon>Uroviricota</taxon>
        <taxon>Caudoviricetes</taxon>
        <taxon>Kantovirinae</taxon>
        <taxon>Beograduvirus</taxon>
        <taxon>Beograduvirus Xaf18</taxon>
    </lineage>
</organism>
<sequence>MNAYPLETPLNLLSPARRVYIVRRGLVFLYPAIIVRDIANDRYTMDYDYPWSASPLDWDAGRRLSDRLPDEMDLWCHQRQQAMARTLWVAEGASPDAFTLWWESVNTDALPEWIGAAARVAARELMTFPLFKHRHLVDDLHTLT</sequence>
<name>A0A5P8PQL6_9CAUD</name>
<protein>
    <submittedName>
        <fullName evidence="1">Uncharacterized protein</fullName>
    </submittedName>
</protein>
<dbReference type="EMBL" id="MN461279">
    <property type="protein sequence ID" value="QFR59582.1"/>
    <property type="molecule type" value="Genomic_DNA"/>
</dbReference>
<keyword evidence="2" id="KW-1185">Reference proteome</keyword>
<evidence type="ECO:0000313" key="2">
    <source>
        <dbReference type="Proteomes" id="UP000325999"/>
    </source>
</evidence>
<dbReference type="Proteomes" id="UP000325999">
    <property type="component" value="Segment"/>
</dbReference>
<evidence type="ECO:0000313" key="1">
    <source>
        <dbReference type="EMBL" id="QFR59582.1"/>
    </source>
</evidence>